<name>A0ABT3GLT5_9BACT</name>
<evidence type="ECO:0000256" key="1">
    <source>
        <dbReference type="SAM" id="SignalP"/>
    </source>
</evidence>
<proteinExistence type="predicted"/>
<feature type="signal peptide" evidence="1">
    <location>
        <begin position="1"/>
        <end position="31"/>
    </location>
</feature>
<organism evidence="2 3">
    <name type="scientific">Luteolibacter arcticus</name>
    <dbReference type="NCBI Taxonomy" id="1581411"/>
    <lineage>
        <taxon>Bacteria</taxon>
        <taxon>Pseudomonadati</taxon>
        <taxon>Verrucomicrobiota</taxon>
        <taxon>Verrucomicrobiia</taxon>
        <taxon>Verrucomicrobiales</taxon>
        <taxon>Verrucomicrobiaceae</taxon>
        <taxon>Luteolibacter</taxon>
    </lineage>
</organism>
<dbReference type="EMBL" id="JAPDDT010000008">
    <property type="protein sequence ID" value="MCW1924431.1"/>
    <property type="molecule type" value="Genomic_DNA"/>
</dbReference>
<dbReference type="Proteomes" id="UP001320876">
    <property type="component" value="Unassembled WGS sequence"/>
</dbReference>
<protein>
    <recommendedName>
        <fullName evidence="4">PEP-CTERM sorting domain-containing protein</fullName>
    </recommendedName>
</protein>
<keyword evidence="3" id="KW-1185">Reference proteome</keyword>
<accession>A0ABT3GLT5</accession>
<sequence length="242" mass="25348">MNLRPFADTVKRNSLTLGALMALSMGCPLHAAAIVWDTPVTISGSDDVSTNGTQVFGRNIAVAYPGATAMVNGANFGYNNSNWAITFADTATSTAAGFAPITVGGPDGSNYAAILNNSRFGSGAAAITFTLGNLTLGQQYELQFWVNDYRGFPNDRTETISATGGGNTNVNTPTLSFLDSNGPVHGQWVIGVWTADTTSLTFSVQGNETSQYNALQVRAIPEAGAAVLGAFGVLALLRRRRI</sequence>
<comment type="caution">
    <text evidence="2">The sequence shown here is derived from an EMBL/GenBank/DDBJ whole genome shotgun (WGS) entry which is preliminary data.</text>
</comment>
<keyword evidence="1" id="KW-0732">Signal</keyword>
<gene>
    <name evidence="2" type="ORF">OKA05_17830</name>
</gene>
<evidence type="ECO:0008006" key="4">
    <source>
        <dbReference type="Google" id="ProtNLM"/>
    </source>
</evidence>
<dbReference type="PROSITE" id="PS51257">
    <property type="entry name" value="PROKAR_LIPOPROTEIN"/>
    <property type="match status" value="1"/>
</dbReference>
<feature type="chain" id="PRO_5045878725" description="PEP-CTERM sorting domain-containing protein" evidence="1">
    <location>
        <begin position="32"/>
        <end position="242"/>
    </location>
</feature>
<reference evidence="2 3" key="1">
    <citation type="submission" date="2022-10" db="EMBL/GenBank/DDBJ databases">
        <title>Luteolibacter arcticus strain CCTCC AB 2014275, whole genome shotgun sequencing project.</title>
        <authorList>
            <person name="Zhao G."/>
            <person name="Shen L."/>
        </authorList>
    </citation>
    <scope>NUCLEOTIDE SEQUENCE [LARGE SCALE GENOMIC DNA]</scope>
    <source>
        <strain evidence="2 3">CCTCC AB 2014275</strain>
    </source>
</reference>
<evidence type="ECO:0000313" key="3">
    <source>
        <dbReference type="Proteomes" id="UP001320876"/>
    </source>
</evidence>
<evidence type="ECO:0000313" key="2">
    <source>
        <dbReference type="EMBL" id="MCW1924431.1"/>
    </source>
</evidence>